<evidence type="ECO:0000259" key="11">
    <source>
        <dbReference type="PROSITE" id="PS50109"/>
    </source>
</evidence>
<dbReference type="GO" id="GO:0030295">
    <property type="term" value="F:protein kinase activator activity"/>
    <property type="evidence" value="ECO:0007669"/>
    <property type="project" value="TreeGrafter"/>
</dbReference>
<dbReference type="SUPFAM" id="SSF47384">
    <property type="entry name" value="Homodimeric domain of signal transducing histidine kinase"/>
    <property type="match status" value="1"/>
</dbReference>
<dbReference type="Gene3D" id="3.30.565.10">
    <property type="entry name" value="Histidine kinase-like ATPase, C-terminal domain"/>
    <property type="match status" value="1"/>
</dbReference>
<keyword evidence="4" id="KW-0597">Phosphoprotein</keyword>
<dbReference type="SMART" id="SM00387">
    <property type="entry name" value="HATPase_c"/>
    <property type="match status" value="1"/>
</dbReference>
<comment type="catalytic activity">
    <reaction evidence="1">
        <text>ATP + protein L-histidine = ADP + protein N-phospho-L-histidine.</text>
        <dbReference type="EC" id="2.7.13.3"/>
    </reaction>
</comment>
<evidence type="ECO:0000313" key="13">
    <source>
        <dbReference type="Proteomes" id="UP000305546"/>
    </source>
</evidence>
<evidence type="ECO:0000256" key="1">
    <source>
        <dbReference type="ARBA" id="ARBA00000085"/>
    </source>
</evidence>
<keyword evidence="13" id="KW-1185">Reference proteome</keyword>
<evidence type="ECO:0000313" key="12">
    <source>
        <dbReference type="EMBL" id="TNC20993.1"/>
    </source>
</evidence>
<evidence type="ECO:0000256" key="9">
    <source>
        <dbReference type="ARBA" id="ARBA00023012"/>
    </source>
</evidence>
<dbReference type="InterPro" id="IPR036890">
    <property type="entry name" value="HATPase_C_sf"/>
</dbReference>
<dbReference type="PANTHER" id="PTHR42878:SF7">
    <property type="entry name" value="SENSOR HISTIDINE KINASE GLRK"/>
    <property type="match status" value="1"/>
</dbReference>
<dbReference type="EC" id="2.7.13.3" evidence="3"/>
<dbReference type="GO" id="GO:0007234">
    <property type="term" value="P:osmosensory signaling via phosphorelay pathway"/>
    <property type="evidence" value="ECO:0007669"/>
    <property type="project" value="TreeGrafter"/>
</dbReference>
<organism evidence="12 13">
    <name type="scientific">Amycolatopsis alkalitolerans</name>
    <dbReference type="NCBI Taxonomy" id="2547244"/>
    <lineage>
        <taxon>Bacteria</taxon>
        <taxon>Bacillati</taxon>
        <taxon>Actinomycetota</taxon>
        <taxon>Actinomycetes</taxon>
        <taxon>Pseudonocardiales</taxon>
        <taxon>Pseudonocardiaceae</taxon>
        <taxon>Amycolatopsis</taxon>
    </lineage>
</organism>
<accession>A0A5C4LWH2</accession>
<dbReference type="CDD" id="cd00082">
    <property type="entry name" value="HisKA"/>
    <property type="match status" value="1"/>
</dbReference>
<dbReference type="EMBL" id="VDFW01000038">
    <property type="protein sequence ID" value="TNC20993.1"/>
    <property type="molecule type" value="Genomic_DNA"/>
</dbReference>
<dbReference type="Gene3D" id="1.10.287.130">
    <property type="match status" value="1"/>
</dbReference>
<keyword evidence="7" id="KW-0418">Kinase</keyword>
<dbReference type="InterPro" id="IPR003594">
    <property type="entry name" value="HATPase_dom"/>
</dbReference>
<comment type="subcellular location">
    <subcellularLocation>
        <location evidence="2">Cell membrane</location>
    </subcellularLocation>
</comment>
<dbReference type="Pfam" id="PF02518">
    <property type="entry name" value="HATPase_c"/>
    <property type="match status" value="1"/>
</dbReference>
<evidence type="ECO:0000256" key="2">
    <source>
        <dbReference type="ARBA" id="ARBA00004236"/>
    </source>
</evidence>
<dbReference type="GO" id="GO:0000155">
    <property type="term" value="F:phosphorelay sensor kinase activity"/>
    <property type="evidence" value="ECO:0007669"/>
    <property type="project" value="InterPro"/>
</dbReference>
<dbReference type="PROSITE" id="PS50109">
    <property type="entry name" value="HIS_KIN"/>
    <property type="match status" value="1"/>
</dbReference>
<dbReference type="InterPro" id="IPR036097">
    <property type="entry name" value="HisK_dim/P_sf"/>
</dbReference>
<dbReference type="GO" id="GO:0005524">
    <property type="term" value="F:ATP binding"/>
    <property type="evidence" value="ECO:0007669"/>
    <property type="project" value="UniProtKB-KW"/>
</dbReference>
<dbReference type="InterPro" id="IPR004358">
    <property type="entry name" value="Sig_transdc_His_kin-like_C"/>
</dbReference>
<gene>
    <name evidence="12" type="ORF">FG385_29535</name>
</gene>
<evidence type="ECO:0000256" key="5">
    <source>
        <dbReference type="ARBA" id="ARBA00022679"/>
    </source>
</evidence>
<dbReference type="Pfam" id="PF00512">
    <property type="entry name" value="HisKA"/>
    <property type="match status" value="1"/>
</dbReference>
<dbReference type="PRINTS" id="PR00344">
    <property type="entry name" value="BCTRLSENSOR"/>
</dbReference>
<dbReference type="OrthoDB" id="5012372at2"/>
<keyword evidence="9" id="KW-0902">Two-component regulatory system</keyword>
<evidence type="ECO:0000256" key="10">
    <source>
        <dbReference type="ARBA" id="ARBA00039401"/>
    </source>
</evidence>
<sequence>MTSADGGGAGQVSALLLAATELISGGAAGDEYRGRFADLLRAVRGIRAVRLAPERERPVPPEVFRLPLPPRRGRPGERDTLLVELARMGDRRWSGRPQRRRLESALAFLAHALAVPVLRDSLSAAPALVMQLNEESWFPWTTHTAQLLGAPGDPDRAAGPLTIVDPRDRVAALRAFAEVHCGLRRSARAPLRVSCRDGGELNLDTLFVDLSRVPGIEGIVVAGHDMTGARADRAAVVELLRRLPHAAFVVAHDGTVAAANGQFGELVGTQMRGAAEERALWTVAGRCLDRDEAYRRFVSVLGSRRGGSGSRLGAGRTLHAERRPLIEAGTEYGALWSFEIREERPAAPGSAHDQRGRALAAVAREIRTPATALLSLAQMLAGSRLGAMEQRSAAEVIDRNAGRLRDLAVDLELFNRLGSGQVRPRFTEVDLPSLVTEVVAAAGSRDVRSFTGRGPRARADPELLRQALGRVLDNALRYRDGGRIRVSAGFSGRRWEIEISDSGIGIPPGDLGRVPHPFERGTNAVAAGLPGAGLGLAIAGELLALQGATVRLASVLGTGTTVSIGLETVPGHR</sequence>
<dbReference type="PANTHER" id="PTHR42878">
    <property type="entry name" value="TWO-COMPONENT HISTIDINE KINASE"/>
    <property type="match status" value="1"/>
</dbReference>
<evidence type="ECO:0000256" key="6">
    <source>
        <dbReference type="ARBA" id="ARBA00022741"/>
    </source>
</evidence>
<evidence type="ECO:0000256" key="8">
    <source>
        <dbReference type="ARBA" id="ARBA00022840"/>
    </source>
</evidence>
<proteinExistence type="predicted"/>
<evidence type="ECO:0000256" key="7">
    <source>
        <dbReference type="ARBA" id="ARBA00022777"/>
    </source>
</evidence>
<protein>
    <recommendedName>
        <fullName evidence="10">Sensor-like histidine kinase SenX3</fullName>
        <ecNumber evidence="3">2.7.13.3</ecNumber>
    </recommendedName>
</protein>
<keyword evidence="5" id="KW-0808">Transferase</keyword>
<dbReference type="InterPro" id="IPR005467">
    <property type="entry name" value="His_kinase_dom"/>
</dbReference>
<dbReference type="SMART" id="SM00388">
    <property type="entry name" value="HisKA"/>
    <property type="match status" value="1"/>
</dbReference>
<dbReference type="SUPFAM" id="SSF55874">
    <property type="entry name" value="ATPase domain of HSP90 chaperone/DNA topoisomerase II/histidine kinase"/>
    <property type="match status" value="1"/>
</dbReference>
<name>A0A5C4LWH2_9PSEU</name>
<dbReference type="InterPro" id="IPR003661">
    <property type="entry name" value="HisK_dim/P_dom"/>
</dbReference>
<evidence type="ECO:0000256" key="3">
    <source>
        <dbReference type="ARBA" id="ARBA00012438"/>
    </source>
</evidence>
<dbReference type="RefSeq" id="WP_139100086.1">
    <property type="nucleotide sequence ID" value="NZ_VDFW01000038.1"/>
</dbReference>
<dbReference type="GO" id="GO:0005886">
    <property type="term" value="C:plasma membrane"/>
    <property type="evidence" value="ECO:0007669"/>
    <property type="project" value="UniProtKB-SubCell"/>
</dbReference>
<keyword evidence="8" id="KW-0067">ATP-binding</keyword>
<dbReference type="GO" id="GO:0000156">
    <property type="term" value="F:phosphorelay response regulator activity"/>
    <property type="evidence" value="ECO:0007669"/>
    <property type="project" value="TreeGrafter"/>
</dbReference>
<dbReference type="AlphaFoldDB" id="A0A5C4LWH2"/>
<comment type="caution">
    <text evidence="12">The sequence shown here is derived from an EMBL/GenBank/DDBJ whole genome shotgun (WGS) entry which is preliminary data.</text>
</comment>
<feature type="domain" description="Histidine kinase" evidence="11">
    <location>
        <begin position="361"/>
        <end position="570"/>
    </location>
</feature>
<evidence type="ECO:0000256" key="4">
    <source>
        <dbReference type="ARBA" id="ARBA00022553"/>
    </source>
</evidence>
<reference evidence="12 13" key="1">
    <citation type="submission" date="2019-06" db="EMBL/GenBank/DDBJ databases">
        <title>Amycolatopsis alkalitolerans sp. nov., isolated from Gastrodia elata Blume.</title>
        <authorList>
            <person name="Narsing Rao M.P."/>
            <person name="Li W.J."/>
        </authorList>
    </citation>
    <scope>NUCLEOTIDE SEQUENCE [LARGE SCALE GENOMIC DNA]</scope>
    <source>
        <strain evidence="12 13">SYSUP0005</strain>
    </source>
</reference>
<keyword evidence="6" id="KW-0547">Nucleotide-binding</keyword>
<dbReference type="Proteomes" id="UP000305546">
    <property type="component" value="Unassembled WGS sequence"/>
</dbReference>
<dbReference type="InterPro" id="IPR050351">
    <property type="entry name" value="BphY/WalK/GraS-like"/>
</dbReference>